<keyword evidence="2" id="KW-0472">Membrane</keyword>
<evidence type="ECO:0000313" key="3">
    <source>
        <dbReference type="EMBL" id="CAF0750336.1"/>
    </source>
</evidence>
<gene>
    <name evidence="3" type="ORF">JXQ802_LOCUS1637</name>
</gene>
<proteinExistence type="predicted"/>
<dbReference type="EMBL" id="CAJNOL010000018">
    <property type="protein sequence ID" value="CAF0750336.1"/>
    <property type="molecule type" value="Genomic_DNA"/>
</dbReference>
<sequence length="96" mass="10629">MILINNSLLSTTTTTTTTTTSVDLYLNSTVEINKTSSFSIILTIIILSCLSISGWIFMSYALFGRSEAYRAKPEDQFGSSDPTNRSAGNDFFFDFD</sequence>
<feature type="region of interest" description="Disordered" evidence="1">
    <location>
        <begin position="73"/>
        <end position="96"/>
    </location>
</feature>
<evidence type="ECO:0000256" key="2">
    <source>
        <dbReference type="SAM" id="Phobius"/>
    </source>
</evidence>
<feature type="compositionally biased region" description="Polar residues" evidence="1">
    <location>
        <begin position="77"/>
        <end position="87"/>
    </location>
</feature>
<name>A0A813PFE1_9BILA</name>
<dbReference type="Proteomes" id="UP000663870">
    <property type="component" value="Unassembled WGS sequence"/>
</dbReference>
<keyword evidence="2" id="KW-1133">Transmembrane helix</keyword>
<organism evidence="3 4">
    <name type="scientific">Rotaria sordida</name>
    <dbReference type="NCBI Taxonomy" id="392033"/>
    <lineage>
        <taxon>Eukaryota</taxon>
        <taxon>Metazoa</taxon>
        <taxon>Spiralia</taxon>
        <taxon>Gnathifera</taxon>
        <taxon>Rotifera</taxon>
        <taxon>Eurotatoria</taxon>
        <taxon>Bdelloidea</taxon>
        <taxon>Philodinida</taxon>
        <taxon>Philodinidae</taxon>
        <taxon>Rotaria</taxon>
    </lineage>
</organism>
<evidence type="ECO:0000256" key="1">
    <source>
        <dbReference type="SAM" id="MobiDB-lite"/>
    </source>
</evidence>
<feature type="transmembrane region" description="Helical" evidence="2">
    <location>
        <begin position="38"/>
        <end position="63"/>
    </location>
</feature>
<protein>
    <submittedName>
        <fullName evidence="3">Uncharacterized protein</fullName>
    </submittedName>
</protein>
<comment type="caution">
    <text evidence="3">The sequence shown here is derived from an EMBL/GenBank/DDBJ whole genome shotgun (WGS) entry which is preliminary data.</text>
</comment>
<keyword evidence="2" id="KW-0812">Transmembrane</keyword>
<accession>A0A813PFE1</accession>
<evidence type="ECO:0000313" key="4">
    <source>
        <dbReference type="Proteomes" id="UP000663870"/>
    </source>
</evidence>
<dbReference type="AlphaFoldDB" id="A0A813PFE1"/>
<reference evidence="3" key="1">
    <citation type="submission" date="2021-02" db="EMBL/GenBank/DDBJ databases">
        <authorList>
            <person name="Nowell W R."/>
        </authorList>
    </citation>
    <scope>NUCLEOTIDE SEQUENCE</scope>
</reference>
<keyword evidence="4" id="KW-1185">Reference proteome</keyword>